<protein>
    <submittedName>
        <fullName evidence="5">ABC transporter ATP-binding protein</fullName>
    </submittedName>
</protein>
<dbReference type="PANTHER" id="PTHR43023:SF3">
    <property type="entry name" value="PROTEIN TRIGALACTOSYLDIACYLGLYCEROL 3, CHLOROPLASTIC"/>
    <property type="match status" value="1"/>
</dbReference>
<evidence type="ECO:0000256" key="3">
    <source>
        <dbReference type="ARBA" id="ARBA00022840"/>
    </source>
</evidence>
<dbReference type="InterPro" id="IPR003439">
    <property type="entry name" value="ABC_transporter-like_ATP-bd"/>
</dbReference>
<dbReference type="InterPro" id="IPR003593">
    <property type="entry name" value="AAA+_ATPase"/>
</dbReference>
<reference evidence="5" key="2">
    <citation type="submission" date="2020-09" db="EMBL/GenBank/DDBJ databases">
        <authorList>
            <person name="Sun Q."/>
            <person name="Kim S."/>
        </authorList>
    </citation>
    <scope>NUCLEOTIDE SEQUENCE</scope>
    <source>
        <strain evidence="5">KCTC 32513</strain>
    </source>
</reference>
<keyword evidence="1" id="KW-0813">Transport</keyword>
<dbReference type="PANTHER" id="PTHR43023">
    <property type="entry name" value="PROTEIN TRIGALACTOSYLDIACYLGLYCEROL 3, CHLOROPLASTIC"/>
    <property type="match status" value="1"/>
</dbReference>
<dbReference type="InterPro" id="IPR017871">
    <property type="entry name" value="ABC_transporter-like_CS"/>
</dbReference>
<organism evidence="5 6">
    <name type="scientific">Algimonas arctica</name>
    <dbReference type="NCBI Taxonomy" id="1479486"/>
    <lineage>
        <taxon>Bacteria</taxon>
        <taxon>Pseudomonadati</taxon>
        <taxon>Pseudomonadota</taxon>
        <taxon>Alphaproteobacteria</taxon>
        <taxon>Maricaulales</taxon>
        <taxon>Robiginitomaculaceae</taxon>
        <taxon>Algimonas</taxon>
    </lineage>
</organism>
<evidence type="ECO:0000313" key="6">
    <source>
        <dbReference type="Proteomes" id="UP000634004"/>
    </source>
</evidence>
<dbReference type="SUPFAM" id="SSF52540">
    <property type="entry name" value="P-loop containing nucleoside triphosphate hydrolases"/>
    <property type="match status" value="1"/>
</dbReference>
<accession>A0A8J3G0H6</accession>
<dbReference type="InterPro" id="IPR027417">
    <property type="entry name" value="P-loop_NTPase"/>
</dbReference>
<feature type="domain" description="ABC transporter" evidence="4">
    <location>
        <begin position="12"/>
        <end position="249"/>
    </location>
</feature>
<dbReference type="GO" id="GO:0016887">
    <property type="term" value="F:ATP hydrolysis activity"/>
    <property type="evidence" value="ECO:0007669"/>
    <property type="project" value="InterPro"/>
</dbReference>
<keyword evidence="2" id="KW-0547">Nucleotide-binding</keyword>
<evidence type="ECO:0000256" key="2">
    <source>
        <dbReference type="ARBA" id="ARBA00022741"/>
    </source>
</evidence>
<evidence type="ECO:0000259" key="4">
    <source>
        <dbReference type="PROSITE" id="PS50893"/>
    </source>
</evidence>
<comment type="caution">
    <text evidence="5">The sequence shown here is derived from an EMBL/GenBank/DDBJ whole genome shotgun (WGS) entry which is preliminary data.</text>
</comment>
<dbReference type="PROSITE" id="PS00211">
    <property type="entry name" value="ABC_TRANSPORTER_1"/>
    <property type="match status" value="1"/>
</dbReference>
<evidence type="ECO:0000256" key="1">
    <source>
        <dbReference type="ARBA" id="ARBA00022448"/>
    </source>
</evidence>
<dbReference type="RefSeq" id="WP_189494659.1">
    <property type="nucleotide sequence ID" value="NZ_BMZH01000001.1"/>
</dbReference>
<dbReference type="SMART" id="SM00382">
    <property type="entry name" value="AAA"/>
    <property type="match status" value="1"/>
</dbReference>
<dbReference type="PROSITE" id="PS50893">
    <property type="entry name" value="ABC_TRANSPORTER_2"/>
    <property type="match status" value="1"/>
</dbReference>
<name>A0A8J3G0H6_9PROT</name>
<dbReference type="Proteomes" id="UP000634004">
    <property type="component" value="Unassembled WGS sequence"/>
</dbReference>
<dbReference type="Gene3D" id="3.40.50.300">
    <property type="entry name" value="P-loop containing nucleotide triphosphate hydrolases"/>
    <property type="match status" value="1"/>
</dbReference>
<dbReference type="EMBL" id="BMZH01000001">
    <property type="protein sequence ID" value="GHA83103.1"/>
    <property type="molecule type" value="Genomic_DNA"/>
</dbReference>
<gene>
    <name evidence="5" type="ORF">GCM10009069_02990</name>
</gene>
<keyword evidence="3 5" id="KW-0067">ATP-binding</keyword>
<dbReference type="Pfam" id="PF00005">
    <property type="entry name" value="ABC_tran"/>
    <property type="match status" value="1"/>
</dbReference>
<evidence type="ECO:0000313" key="5">
    <source>
        <dbReference type="EMBL" id="GHA83103.1"/>
    </source>
</evidence>
<dbReference type="GO" id="GO:0005524">
    <property type="term" value="F:ATP binding"/>
    <property type="evidence" value="ECO:0007669"/>
    <property type="project" value="UniProtKB-KW"/>
</dbReference>
<dbReference type="AlphaFoldDB" id="A0A8J3G0H6"/>
<reference evidence="5" key="1">
    <citation type="journal article" date="2014" name="Int. J. Syst. Evol. Microbiol.">
        <title>Complete genome sequence of Corynebacterium casei LMG S-19264T (=DSM 44701T), isolated from a smear-ripened cheese.</title>
        <authorList>
            <consortium name="US DOE Joint Genome Institute (JGI-PGF)"/>
            <person name="Walter F."/>
            <person name="Albersmeier A."/>
            <person name="Kalinowski J."/>
            <person name="Ruckert C."/>
        </authorList>
    </citation>
    <scope>NUCLEOTIDE SEQUENCE</scope>
    <source>
        <strain evidence="5">KCTC 32513</strain>
    </source>
</reference>
<proteinExistence type="predicted"/>
<keyword evidence="6" id="KW-1185">Reference proteome</keyword>
<sequence length="278" mass="30154">MDAPDPKHTPPISATGILTQFGPNIIHENLDFEINRGEVVGLVGGSGSGKTVLMNTLLGLKEPEAGELRYFGKRRADLNADEEMSLKNDMGVLFQGGALFSSLTVRQNIMVPLIEHHDMSQDLMRELADMKIHMVGLPPESAILYPADLSGGMKKRAGLARSLALDPQILFLDEPTAGLDPIGAHAFDTLILKLREAMDLTVLMVTHDLDSLYAICDRVAVLVDKHIAVYDSLDVVAKYDHPWVQEYFGGPRSRAAMATPGHKKSMKGAASMRAAAGL</sequence>